<evidence type="ECO:0000256" key="2">
    <source>
        <dbReference type="ARBA" id="ARBA00022741"/>
    </source>
</evidence>
<keyword evidence="9" id="KW-1185">Reference proteome</keyword>
<dbReference type="InterPro" id="IPR027417">
    <property type="entry name" value="P-loop_NTPase"/>
</dbReference>
<reference evidence="10" key="2">
    <citation type="submission" date="2025-04" db="UniProtKB">
        <authorList>
            <consortium name="RefSeq"/>
        </authorList>
    </citation>
    <scope>IDENTIFICATION</scope>
    <source>
        <strain evidence="10">Aabys</strain>
    </source>
</reference>
<dbReference type="GO" id="GO:0005737">
    <property type="term" value="C:cytoplasm"/>
    <property type="evidence" value="ECO:0007669"/>
    <property type="project" value="TreeGrafter"/>
</dbReference>
<keyword evidence="1 7" id="KW-0479">Metal-binding</keyword>
<reference evidence="8" key="1">
    <citation type="submission" date="2020-05" db="UniProtKB">
        <authorList>
            <consortium name="EnsemblMetazoa"/>
        </authorList>
    </citation>
    <scope>IDENTIFICATION</scope>
    <source>
        <strain evidence="8">Aabys</strain>
    </source>
</reference>
<dbReference type="OrthoDB" id="5817230at2759"/>
<dbReference type="GO" id="GO:0000902">
    <property type="term" value="P:cell morphogenesis"/>
    <property type="evidence" value="ECO:0007669"/>
    <property type="project" value="UniProtKB-ARBA"/>
</dbReference>
<keyword evidence="3 7" id="KW-0460">Magnesium</keyword>
<dbReference type="InterPro" id="IPR001019">
    <property type="entry name" value="Gprotein_alpha_su"/>
</dbReference>
<feature type="binding site" evidence="6">
    <location>
        <begin position="177"/>
        <end position="183"/>
    </location>
    <ligand>
        <name>GTP</name>
        <dbReference type="ChEBI" id="CHEBI:37565"/>
    </ligand>
</feature>
<dbReference type="eggNOG" id="KOG0085">
    <property type="taxonomic scope" value="Eukaryota"/>
</dbReference>
<evidence type="ECO:0000256" key="1">
    <source>
        <dbReference type="ARBA" id="ARBA00022723"/>
    </source>
</evidence>
<feature type="binding site" evidence="7">
    <location>
        <position position="50"/>
    </location>
    <ligand>
        <name>Mg(2+)</name>
        <dbReference type="ChEBI" id="CHEBI:18420"/>
    </ligand>
</feature>
<dbReference type="SUPFAM" id="SSF47895">
    <property type="entry name" value="Transducin (alpha subunit), insertion domain"/>
    <property type="match status" value="1"/>
</dbReference>
<dbReference type="VEuPathDB" id="VectorBase:MDOMA2_016984"/>
<evidence type="ECO:0000256" key="3">
    <source>
        <dbReference type="ARBA" id="ARBA00022842"/>
    </source>
</evidence>
<evidence type="ECO:0000313" key="10">
    <source>
        <dbReference type="RefSeq" id="XP_005176464.1"/>
    </source>
</evidence>
<dbReference type="Proteomes" id="UP001652621">
    <property type="component" value="Unplaced"/>
</dbReference>
<dbReference type="PRINTS" id="PR00318">
    <property type="entry name" value="GPROTEINA"/>
</dbReference>
<accession>A0A1I8N889</accession>
<dbReference type="RefSeq" id="XP_005176464.1">
    <property type="nucleotide sequence ID" value="XM_005176407.1"/>
</dbReference>
<dbReference type="GeneID" id="101891620"/>
<protein>
    <submittedName>
        <fullName evidence="10">Guanine nucleotide-binding protein subunit alpha-11-like</fullName>
    </submittedName>
</protein>
<dbReference type="GO" id="GO:0050793">
    <property type="term" value="P:regulation of developmental process"/>
    <property type="evidence" value="ECO:0007669"/>
    <property type="project" value="UniProtKB-ARBA"/>
</dbReference>
<evidence type="ECO:0000313" key="8">
    <source>
        <dbReference type="EnsemblMetazoa" id="MDOA012599-PA"/>
    </source>
</evidence>
<dbReference type="SMART" id="SM00275">
    <property type="entry name" value="G_alpha"/>
    <property type="match status" value="1"/>
</dbReference>
<dbReference type="PANTHER" id="PTHR10218">
    <property type="entry name" value="GTP-BINDING PROTEIN ALPHA SUBUNIT"/>
    <property type="match status" value="1"/>
</dbReference>
<keyword evidence="2 6" id="KW-0547">Nucleotide-binding</keyword>
<dbReference type="STRING" id="7370.A0A1I8N889"/>
<dbReference type="GO" id="GO:0031683">
    <property type="term" value="F:G-protein beta/gamma-subunit complex binding"/>
    <property type="evidence" value="ECO:0007669"/>
    <property type="project" value="InterPro"/>
</dbReference>
<feature type="binding site" evidence="6">
    <location>
        <begin position="202"/>
        <end position="206"/>
    </location>
    <ligand>
        <name>GTP</name>
        <dbReference type="ChEBI" id="CHEBI:37565"/>
    </ligand>
</feature>
<evidence type="ECO:0000256" key="7">
    <source>
        <dbReference type="PIRSR" id="PIRSR601019-2"/>
    </source>
</evidence>
<gene>
    <name evidence="8" type="primary">101891620</name>
    <name evidence="10" type="synonym">LOC101891620</name>
</gene>
<dbReference type="InterPro" id="IPR011025">
    <property type="entry name" value="GproteinA_insert"/>
</dbReference>
<dbReference type="GO" id="GO:0030234">
    <property type="term" value="F:enzyme regulator activity"/>
    <property type="evidence" value="ECO:0007669"/>
    <property type="project" value="UniProtKB-ARBA"/>
</dbReference>
<dbReference type="PANTHER" id="PTHR10218:SF360">
    <property type="entry name" value="GUANINE NUCLEOTIDE-BINDING PROTEIN SUBUNIT ALPHA HOMOLOG"/>
    <property type="match status" value="1"/>
</dbReference>
<dbReference type="AlphaFoldDB" id="A0A1I8N889"/>
<dbReference type="GO" id="GO:0003925">
    <property type="term" value="F:G protein activity"/>
    <property type="evidence" value="ECO:0007669"/>
    <property type="project" value="UniProtKB-ARBA"/>
</dbReference>
<dbReference type="Pfam" id="PF00503">
    <property type="entry name" value="G-alpha"/>
    <property type="match status" value="1"/>
</dbReference>
<feature type="binding site" evidence="6">
    <location>
        <position position="326"/>
    </location>
    <ligand>
        <name>GTP</name>
        <dbReference type="ChEBI" id="CHEBI:37565"/>
    </ligand>
</feature>
<dbReference type="SUPFAM" id="SSF52540">
    <property type="entry name" value="P-loop containing nucleoside triphosphate hydrolases"/>
    <property type="match status" value="1"/>
</dbReference>
<organism evidence="8">
    <name type="scientific">Musca domestica</name>
    <name type="common">House fly</name>
    <dbReference type="NCBI Taxonomy" id="7370"/>
    <lineage>
        <taxon>Eukaryota</taxon>
        <taxon>Metazoa</taxon>
        <taxon>Ecdysozoa</taxon>
        <taxon>Arthropoda</taxon>
        <taxon>Hexapoda</taxon>
        <taxon>Insecta</taxon>
        <taxon>Pterygota</taxon>
        <taxon>Neoptera</taxon>
        <taxon>Endopterygota</taxon>
        <taxon>Diptera</taxon>
        <taxon>Brachycera</taxon>
        <taxon>Muscomorpha</taxon>
        <taxon>Muscoidea</taxon>
        <taxon>Muscidae</taxon>
        <taxon>Musca</taxon>
    </lineage>
</organism>
<dbReference type="Gene3D" id="3.40.50.300">
    <property type="entry name" value="P-loop containing nucleotide triphosphate hydrolases"/>
    <property type="match status" value="1"/>
</dbReference>
<evidence type="ECO:0000256" key="4">
    <source>
        <dbReference type="ARBA" id="ARBA00023134"/>
    </source>
</evidence>
<dbReference type="CDD" id="cd00066">
    <property type="entry name" value="G-alpha"/>
    <property type="match status" value="1"/>
</dbReference>
<dbReference type="Gene3D" id="1.10.400.10">
    <property type="entry name" value="GI Alpha 1, domain 2-like"/>
    <property type="match status" value="1"/>
</dbReference>
<dbReference type="GO" id="GO:0005834">
    <property type="term" value="C:heterotrimeric G-protein complex"/>
    <property type="evidence" value="ECO:0007669"/>
    <property type="project" value="TreeGrafter"/>
</dbReference>
<dbReference type="GO" id="GO:0046872">
    <property type="term" value="F:metal ion binding"/>
    <property type="evidence" value="ECO:0007669"/>
    <property type="project" value="UniProtKB-KW"/>
</dbReference>
<dbReference type="PROSITE" id="PS51882">
    <property type="entry name" value="G_ALPHA"/>
    <property type="match status" value="1"/>
</dbReference>
<dbReference type="KEGG" id="mde:101891620"/>
<sequence>MACFKCTESEIERLERVESEKVERKLKEFEKEESNQIKLLLLGIGASGKSTFIRQMQIMYYKGFRDDERQSYIEIIFHNVLTSLKALVTAMDTLNIQYGNDRNATNSKLIMDLEEEEFLQFPDMFVASIEELWDDAGVQQCFRRRNEYQITDSIKYYIRHIERISGPNYLPTDDDILHVRAPTQGLVEYKFEEKNADFRIIDVGGQRGQRLKWLRAFDGVKVVLFVVAISEYDQVLEESDDRNRLIESKLVFDQIVNCGYFSDSSLIVFFNKIDLLEEKIMYSDLAHTFPEFTGEKRNADAAKKFIRDMFLKQQKKRNLYHHYTCATDTGNFKVVFKVVRETILQHYLRATHID</sequence>
<evidence type="ECO:0000313" key="9">
    <source>
        <dbReference type="Proteomes" id="UP001652621"/>
    </source>
</evidence>
<dbReference type="VEuPathDB" id="VectorBase:MDOA012599"/>
<name>A0A1I8N889_MUSDO</name>
<keyword evidence="5" id="KW-0807">Transducer</keyword>
<feature type="binding site" evidence="6">
    <location>
        <begin position="152"/>
        <end position="153"/>
    </location>
    <ligand>
        <name>GTP</name>
        <dbReference type="ChEBI" id="CHEBI:37565"/>
    </ligand>
</feature>
<evidence type="ECO:0000256" key="6">
    <source>
        <dbReference type="PIRSR" id="PIRSR601019-1"/>
    </source>
</evidence>
<dbReference type="GO" id="GO:0007188">
    <property type="term" value="P:adenylate cyclase-modulating G protein-coupled receptor signaling pathway"/>
    <property type="evidence" value="ECO:0007669"/>
    <property type="project" value="TreeGrafter"/>
</dbReference>
<proteinExistence type="predicted"/>
<evidence type="ECO:0000256" key="5">
    <source>
        <dbReference type="ARBA" id="ARBA00023224"/>
    </source>
</evidence>
<feature type="binding site" evidence="6">
    <location>
        <begin position="271"/>
        <end position="274"/>
    </location>
    <ligand>
        <name>GTP</name>
        <dbReference type="ChEBI" id="CHEBI:37565"/>
    </ligand>
</feature>
<dbReference type="EnsemblMetazoa" id="MDOA012599-RA">
    <property type="protein sequence ID" value="MDOA012599-PA"/>
    <property type="gene ID" value="MDOA012599"/>
</dbReference>
<dbReference type="FunFam" id="1.10.400.10:FF:000002">
    <property type="entry name" value="guanine nucleotide-binding protein G(Q) subunit alpha"/>
    <property type="match status" value="1"/>
</dbReference>
<dbReference type="GO" id="GO:0005525">
    <property type="term" value="F:GTP binding"/>
    <property type="evidence" value="ECO:0007669"/>
    <property type="project" value="UniProtKB-KW"/>
</dbReference>
<feature type="binding site" evidence="7">
    <location>
        <position position="183"/>
    </location>
    <ligand>
        <name>Mg(2+)</name>
        <dbReference type="ChEBI" id="CHEBI:18420"/>
    </ligand>
</feature>
<dbReference type="FunFam" id="3.40.50.300:FF:000692">
    <property type="entry name" value="Guanine nucleotide-binding protein subunit alpha"/>
    <property type="match status" value="1"/>
</dbReference>
<dbReference type="GO" id="GO:0001664">
    <property type="term" value="F:G protein-coupled receptor binding"/>
    <property type="evidence" value="ECO:0007669"/>
    <property type="project" value="TreeGrafter"/>
</dbReference>
<keyword evidence="4 6" id="KW-0342">GTP-binding</keyword>